<feature type="domain" description="UBP-type" evidence="6">
    <location>
        <begin position="15"/>
        <end position="113"/>
    </location>
</feature>
<dbReference type="AlphaFoldDB" id="A0A7S3VH39"/>
<evidence type="ECO:0000259" key="6">
    <source>
        <dbReference type="PROSITE" id="PS50271"/>
    </source>
</evidence>
<dbReference type="SUPFAM" id="SSF57850">
    <property type="entry name" value="RING/U-box"/>
    <property type="match status" value="1"/>
</dbReference>
<reference evidence="7" key="1">
    <citation type="submission" date="2021-01" db="EMBL/GenBank/DDBJ databases">
        <authorList>
            <person name="Corre E."/>
            <person name="Pelletier E."/>
            <person name="Niang G."/>
            <person name="Scheremetjew M."/>
            <person name="Finn R."/>
            <person name="Kale V."/>
            <person name="Holt S."/>
            <person name="Cochrane G."/>
            <person name="Meng A."/>
            <person name="Brown T."/>
            <person name="Cohen L."/>
        </authorList>
    </citation>
    <scope>NUCLEOTIDE SEQUENCE</scope>
    <source>
        <strain evidence="7">MM31A-1</strain>
    </source>
</reference>
<gene>
    <name evidence="7" type="ORF">CDEB00056_LOCUS23645</name>
</gene>
<protein>
    <recommendedName>
        <fullName evidence="8">Ubiquitinyl hydrolase 1</fullName>
    </recommendedName>
</protein>
<organism evidence="7">
    <name type="scientific">Chaetoceros debilis</name>
    <dbReference type="NCBI Taxonomy" id="122233"/>
    <lineage>
        <taxon>Eukaryota</taxon>
        <taxon>Sar</taxon>
        <taxon>Stramenopiles</taxon>
        <taxon>Ochrophyta</taxon>
        <taxon>Bacillariophyta</taxon>
        <taxon>Coscinodiscophyceae</taxon>
        <taxon>Chaetocerotophycidae</taxon>
        <taxon>Chaetocerotales</taxon>
        <taxon>Chaetocerotaceae</taxon>
        <taxon>Chaetoceros</taxon>
    </lineage>
</organism>
<dbReference type="InterPro" id="IPR013083">
    <property type="entry name" value="Znf_RING/FYVE/PHD"/>
</dbReference>
<sequence length="592" mass="66924">MSGKGAENEKSQAVQTCPYLDTIDRTALDFDFEPACSQSLSTSPNIYACLVCGAFFKGRGKQTPAYLHSVNENHSVFLHLTRGTFHCLPDDYEIVDPSLDDIQKAFRPIYSEKDIQDLDNRKDLGRDLFGRRYLPGFVGLNNLNKTDCINATLQALAHVKKLRDFFLRCGDGVEFELILHVASSASSKKRKRKRNGSLSSKPKDTKKKVVVIDPTSFSHLAKCFGDMIRKMWNDKRFKSTVDPHMLVQAISVASNKRYSIGKQIEAGEFIAWLLHQLHHGVGGTKKAGSSIIHQLFQGSVEITTRQRKLVDENVAEEEDDRLGSDNEDDITKKVEAAKKEMEMNTNAIEENVSNSQFLQLTLDIPEKPLFKDDNGGLVIPQEPLPTLLKKFDGVSFNDVLGAPQAQQRRYRLTQLPNYLILCLSRFKKNSFNNEKNPTIVPFPITNFDLTHYVMDSQKKREPPTEDQILEMSVKELKDLLQNYGQSALATNVVEKSELLQLCIDFIAKSLPDLLSQKYDLVANITHTIPAEVGREGLVDPLEEGSYRCHVEHKSTKQWFEIQDLHVQEIMPQLIGVSESYVLIFEKKSASDL</sequence>
<dbReference type="EMBL" id="HBIO01030855">
    <property type="protein sequence ID" value="CAE0478792.1"/>
    <property type="molecule type" value="Transcribed_RNA"/>
</dbReference>
<evidence type="ECO:0008006" key="8">
    <source>
        <dbReference type="Google" id="ProtNLM"/>
    </source>
</evidence>
<dbReference type="PROSITE" id="PS50235">
    <property type="entry name" value="USP_3"/>
    <property type="match status" value="1"/>
</dbReference>
<dbReference type="GO" id="GO:0004843">
    <property type="term" value="F:cysteine-type deubiquitinase activity"/>
    <property type="evidence" value="ECO:0007669"/>
    <property type="project" value="InterPro"/>
</dbReference>
<dbReference type="PROSITE" id="PS50271">
    <property type="entry name" value="ZF_UBP"/>
    <property type="match status" value="1"/>
</dbReference>
<dbReference type="Gene3D" id="3.90.70.10">
    <property type="entry name" value="Cysteine proteinases"/>
    <property type="match status" value="1"/>
</dbReference>
<dbReference type="GO" id="GO:0016579">
    <property type="term" value="P:protein deubiquitination"/>
    <property type="evidence" value="ECO:0007669"/>
    <property type="project" value="InterPro"/>
</dbReference>
<accession>A0A7S3VH39</accession>
<proteinExistence type="predicted"/>
<evidence type="ECO:0000259" key="5">
    <source>
        <dbReference type="PROSITE" id="PS50235"/>
    </source>
</evidence>
<dbReference type="InterPro" id="IPR050185">
    <property type="entry name" value="Ub_carboxyl-term_hydrolase"/>
</dbReference>
<evidence type="ECO:0000256" key="4">
    <source>
        <dbReference type="PROSITE-ProRule" id="PRU00502"/>
    </source>
</evidence>
<evidence type="ECO:0000313" key="7">
    <source>
        <dbReference type="EMBL" id="CAE0478792.1"/>
    </source>
</evidence>
<evidence type="ECO:0000256" key="3">
    <source>
        <dbReference type="ARBA" id="ARBA00022833"/>
    </source>
</evidence>
<dbReference type="InterPro" id="IPR038765">
    <property type="entry name" value="Papain-like_cys_pep_sf"/>
</dbReference>
<feature type="domain" description="USP" evidence="5">
    <location>
        <begin position="138"/>
        <end position="587"/>
    </location>
</feature>
<dbReference type="InterPro" id="IPR028889">
    <property type="entry name" value="USP"/>
</dbReference>
<dbReference type="GO" id="GO:0008270">
    <property type="term" value="F:zinc ion binding"/>
    <property type="evidence" value="ECO:0007669"/>
    <property type="project" value="UniProtKB-KW"/>
</dbReference>
<name>A0A7S3VH39_9STRA</name>
<evidence type="ECO:0000256" key="2">
    <source>
        <dbReference type="ARBA" id="ARBA00022771"/>
    </source>
</evidence>
<dbReference type="PANTHER" id="PTHR21646">
    <property type="entry name" value="UBIQUITIN CARBOXYL-TERMINAL HYDROLASE"/>
    <property type="match status" value="1"/>
</dbReference>
<dbReference type="Pfam" id="PF02148">
    <property type="entry name" value="zf-UBP"/>
    <property type="match status" value="1"/>
</dbReference>
<dbReference type="InterPro" id="IPR001607">
    <property type="entry name" value="Znf_UBP"/>
</dbReference>
<dbReference type="Gene3D" id="3.30.40.10">
    <property type="entry name" value="Zinc/RING finger domain, C3HC4 (zinc finger)"/>
    <property type="match status" value="1"/>
</dbReference>
<dbReference type="SUPFAM" id="SSF54001">
    <property type="entry name" value="Cysteine proteinases"/>
    <property type="match status" value="1"/>
</dbReference>
<keyword evidence="3" id="KW-0862">Zinc</keyword>
<keyword evidence="1" id="KW-0479">Metal-binding</keyword>
<dbReference type="PANTHER" id="PTHR21646:SF16">
    <property type="entry name" value="U4_U6.U5 TRI-SNRNP-ASSOCIATED PROTEIN 2"/>
    <property type="match status" value="1"/>
</dbReference>
<dbReference type="Pfam" id="PF00443">
    <property type="entry name" value="UCH"/>
    <property type="match status" value="1"/>
</dbReference>
<evidence type="ECO:0000256" key="1">
    <source>
        <dbReference type="ARBA" id="ARBA00022723"/>
    </source>
</evidence>
<dbReference type="SMART" id="SM00290">
    <property type="entry name" value="ZnF_UBP"/>
    <property type="match status" value="1"/>
</dbReference>
<keyword evidence="2 4" id="KW-0863">Zinc-finger</keyword>
<dbReference type="InterPro" id="IPR001394">
    <property type="entry name" value="Peptidase_C19_UCH"/>
</dbReference>